<evidence type="ECO:0000256" key="2">
    <source>
        <dbReference type="SAM" id="SignalP"/>
    </source>
</evidence>
<dbReference type="EMBL" id="NRDI02000022">
    <property type="protein sequence ID" value="KAI1509018.1"/>
    <property type="molecule type" value="Genomic_DNA"/>
</dbReference>
<evidence type="ECO:0000256" key="1">
    <source>
        <dbReference type="SAM" id="MobiDB-lite"/>
    </source>
</evidence>
<evidence type="ECO:0000313" key="3">
    <source>
        <dbReference type="EMBL" id="KAF7565102.1"/>
    </source>
</evidence>
<gene>
    <name evidence="4" type="ORF">Ptr86124_011974</name>
    <name evidence="3" type="ORF">PtrM4_045360</name>
</gene>
<sequence length="184" mass="20200">MIRTLFILLNLRYAVARFHNGLSHRVLNFTQTMPAFVVAPVTVNYTTTESCASSTSTHSVYSTLYPSPSASPVEITAQSQVVTSYIPEMTWCVGPPIEPIPMTRPPYLNGTTEYITTIAGTGSCETMYSPLETTVCATTLTGLGSKIPVTACDQEINSRQNAASLWRKRHPSEPADHSSRLRRL</sequence>
<dbReference type="Proteomes" id="UP000245464">
    <property type="component" value="Chromosome 10"/>
</dbReference>
<protein>
    <submittedName>
        <fullName evidence="3">Uncharacterized protein</fullName>
    </submittedName>
</protein>
<dbReference type="AlphaFoldDB" id="A0A2W1E8X5"/>
<evidence type="ECO:0000313" key="4">
    <source>
        <dbReference type="EMBL" id="KAI1509018.1"/>
    </source>
</evidence>
<feature type="region of interest" description="Disordered" evidence="1">
    <location>
        <begin position="163"/>
        <end position="184"/>
    </location>
</feature>
<reference evidence="4" key="2">
    <citation type="submission" date="2021-05" db="EMBL/GenBank/DDBJ databases">
        <authorList>
            <person name="Moolhuijzen P.M."/>
            <person name="Moffat C.S."/>
        </authorList>
    </citation>
    <scope>NUCLEOTIDE SEQUENCE</scope>
    <source>
        <strain evidence="4">86-124</strain>
    </source>
</reference>
<evidence type="ECO:0000313" key="6">
    <source>
        <dbReference type="Proteomes" id="UP000249757"/>
    </source>
</evidence>
<organism evidence="3 5">
    <name type="scientific">Pyrenophora tritici-repentis</name>
    <dbReference type="NCBI Taxonomy" id="45151"/>
    <lineage>
        <taxon>Eukaryota</taxon>
        <taxon>Fungi</taxon>
        <taxon>Dikarya</taxon>
        <taxon>Ascomycota</taxon>
        <taxon>Pezizomycotina</taxon>
        <taxon>Dothideomycetes</taxon>
        <taxon>Pleosporomycetidae</taxon>
        <taxon>Pleosporales</taxon>
        <taxon>Pleosporineae</taxon>
        <taxon>Pleosporaceae</taxon>
        <taxon>Pyrenophora</taxon>
    </lineage>
</organism>
<comment type="caution">
    <text evidence="3">The sequence shown here is derived from an EMBL/GenBank/DDBJ whole genome shotgun (WGS) entry which is preliminary data.</text>
</comment>
<dbReference type="EMBL" id="NQIK02000010">
    <property type="protein sequence ID" value="KAF7565102.1"/>
    <property type="molecule type" value="Genomic_DNA"/>
</dbReference>
<reference evidence="4" key="3">
    <citation type="journal article" date="2022" name="bioRxiv">
        <title>A global pangenome for the wheat fungal pathogen Pyrenophora tritici-repentis and prediction of effector protein structural homology.</title>
        <authorList>
            <person name="Moolhuijzen P."/>
            <person name="See P.T."/>
            <person name="Shi G."/>
            <person name="Powell H.R."/>
            <person name="Cockram J."/>
            <person name="Jorgensen L.N."/>
            <person name="Benslimane H."/>
            <person name="Strelkov S.E."/>
            <person name="Turner J."/>
            <person name="Liu Z."/>
            <person name="Moffat C.S."/>
        </authorList>
    </citation>
    <scope>NUCLEOTIDE SEQUENCE</scope>
    <source>
        <strain evidence="4">86-124</strain>
    </source>
</reference>
<feature type="chain" id="PRO_5042700966" evidence="2">
    <location>
        <begin position="17"/>
        <end position="184"/>
    </location>
</feature>
<reference evidence="6" key="4">
    <citation type="journal article" date="2022" name="Microb. Genom.">
        <title>A global pangenome for the wheat fungal pathogen Pyrenophora tritici-repentis and prediction of effector protein structural homology.</title>
        <authorList>
            <person name="Moolhuijzen P.M."/>
            <person name="See P.T."/>
            <person name="Shi G."/>
            <person name="Powell H.R."/>
            <person name="Cockram J."/>
            <person name="Jorgensen L.N."/>
            <person name="Benslimane H."/>
            <person name="Strelkov S.E."/>
            <person name="Turner J."/>
            <person name="Liu Z."/>
            <person name="Moffat C.S."/>
        </authorList>
    </citation>
    <scope>NUCLEOTIDE SEQUENCE [LARGE SCALE GENOMIC DNA]</scope>
</reference>
<keyword evidence="2" id="KW-0732">Signal</keyword>
<name>A0A2W1E8X5_9PLEO</name>
<feature type="compositionally biased region" description="Basic and acidic residues" evidence="1">
    <location>
        <begin position="171"/>
        <end position="184"/>
    </location>
</feature>
<proteinExistence type="predicted"/>
<keyword evidence="6" id="KW-1185">Reference proteome</keyword>
<dbReference type="Proteomes" id="UP000249757">
    <property type="component" value="Unassembled WGS sequence"/>
</dbReference>
<feature type="signal peptide" evidence="2">
    <location>
        <begin position="1"/>
        <end position="16"/>
    </location>
</feature>
<evidence type="ECO:0000313" key="5">
    <source>
        <dbReference type="Proteomes" id="UP000245464"/>
    </source>
</evidence>
<accession>A0A2W1E8X5</accession>
<reference evidence="3" key="1">
    <citation type="journal article" date="2018" name="BMC Genomics">
        <title>Comparative genomics of the wheat fungal pathogen Pyrenophora tritici-repentis reveals chromosomal variations and genome plasticity.</title>
        <authorList>
            <person name="Moolhuijzen P."/>
            <person name="See P.T."/>
            <person name="Hane J.K."/>
            <person name="Shi G."/>
            <person name="Liu Z."/>
            <person name="Oliver R.P."/>
            <person name="Moffat C.S."/>
        </authorList>
    </citation>
    <scope>NUCLEOTIDE SEQUENCE [LARGE SCALE GENOMIC DNA]</scope>
    <source>
        <strain evidence="3">M4</strain>
    </source>
</reference>